<dbReference type="InterPro" id="IPR038050">
    <property type="entry name" value="Neuro_actylchol_rec"/>
</dbReference>
<evidence type="ECO:0000256" key="6">
    <source>
        <dbReference type="ARBA" id="ARBA00022729"/>
    </source>
</evidence>
<keyword evidence="5 11" id="KW-0812">Transmembrane</keyword>
<evidence type="ECO:0000256" key="9">
    <source>
        <dbReference type="ARBA" id="ARBA00023136"/>
    </source>
</evidence>
<proteinExistence type="inferred from homology"/>
<evidence type="ECO:0000259" key="13">
    <source>
        <dbReference type="Pfam" id="PF02932"/>
    </source>
</evidence>
<dbReference type="Pfam" id="PF02931">
    <property type="entry name" value="Neur_chan_LBD"/>
    <property type="match status" value="1"/>
</dbReference>
<feature type="transmembrane region" description="Helical" evidence="11">
    <location>
        <begin position="279"/>
        <end position="301"/>
    </location>
</feature>
<feature type="transmembrane region" description="Helical" evidence="11">
    <location>
        <begin position="250"/>
        <end position="267"/>
    </location>
</feature>
<sequence>MTLILAQKKIFSASFNGILKDVCFFLEAVAINVSIVVSNIRAVSEVTMDYNLELFYRESWVDRRLSYDITRFKNKTEIALHESFIDGIWHPDTFMPNAIASKYPMKKSISHRALLRLNHEGNLLYSRRLSVLAECPMDLTLFPFDTQICKLGIESYGYTAEQVIYRWSTGSKVALKLHKIRLPDFQIKQAYVTSQLEAYATGNYSRLYVCFIFTRSAGFCFLQLIIPSTAVVITSWVSLWMENETSFQDMISIILTITFLLFSYNEVMPRVSYIKAMDVYLGVCFCIVFLSLIKLAIIKYMRQRLKITRYVNTHMFYIKFIILLKNSFSKVKIEFTPRFTQRFHCLTQMIFLFGFVTFCFFYFLIYPNIHEAPYDENCDRKDAEWFAPLL</sequence>
<comment type="similarity">
    <text evidence="11">Belongs to the ligand-gated ion channel (TC 1.A.9) family.</text>
</comment>
<evidence type="ECO:0000256" key="10">
    <source>
        <dbReference type="ARBA" id="ARBA00023303"/>
    </source>
</evidence>
<dbReference type="PROSITE" id="PS00236">
    <property type="entry name" value="NEUROTR_ION_CHANNEL"/>
    <property type="match status" value="1"/>
</dbReference>
<evidence type="ECO:0000256" key="3">
    <source>
        <dbReference type="ARBA" id="ARBA00022448"/>
    </source>
</evidence>
<dbReference type="InterPro" id="IPR036734">
    <property type="entry name" value="Neur_chan_lig-bd_sf"/>
</dbReference>
<keyword evidence="9 11" id="KW-0472">Membrane</keyword>
<feature type="transmembrane region" description="Helical" evidence="11">
    <location>
        <begin position="345"/>
        <end position="365"/>
    </location>
</feature>
<dbReference type="InterPro" id="IPR006201">
    <property type="entry name" value="Neur_channel"/>
</dbReference>
<dbReference type="AlphaFoldDB" id="A0A158QBB0"/>
<dbReference type="CDD" id="cd18990">
    <property type="entry name" value="LGIC_ECD_GABAAR"/>
    <property type="match status" value="1"/>
</dbReference>
<accession>A0A158QBB0</accession>
<evidence type="ECO:0000313" key="15">
    <source>
        <dbReference type="Proteomes" id="UP000274131"/>
    </source>
</evidence>
<dbReference type="PANTHER" id="PTHR18945">
    <property type="entry name" value="NEUROTRANSMITTER GATED ION CHANNEL"/>
    <property type="match status" value="1"/>
</dbReference>
<dbReference type="WBParaSite" id="EVEC_0000892001-mRNA-1">
    <property type="protein sequence ID" value="EVEC_0000892001-mRNA-1"/>
    <property type="gene ID" value="EVEC_0000892001"/>
</dbReference>
<dbReference type="InterPro" id="IPR006029">
    <property type="entry name" value="Neurotrans-gated_channel_TM"/>
</dbReference>
<dbReference type="InterPro" id="IPR018000">
    <property type="entry name" value="Neurotransmitter_ion_chnl_CS"/>
</dbReference>
<keyword evidence="8 11" id="KW-0406">Ion transport</keyword>
<dbReference type="GO" id="GO:0005886">
    <property type="term" value="C:plasma membrane"/>
    <property type="evidence" value="ECO:0007669"/>
    <property type="project" value="UniProtKB-SubCell"/>
</dbReference>
<dbReference type="STRING" id="51028.A0A158QBB0"/>
<dbReference type="FunFam" id="2.70.170.10:FF:000074">
    <property type="entry name" value="Uncharacterized protein"/>
    <property type="match status" value="1"/>
</dbReference>
<evidence type="ECO:0000259" key="12">
    <source>
        <dbReference type="Pfam" id="PF02931"/>
    </source>
</evidence>
<evidence type="ECO:0000256" key="1">
    <source>
        <dbReference type="ARBA" id="ARBA00004141"/>
    </source>
</evidence>
<reference evidence="16" key="1">
    <citation type="submission" date="2016-04" db="UniProtKB">
        <authorList>
            <consortium name="WormBaseParasite"/>
        </authorList>
    </citation>
    <scope>IDENTIFICATION</scope>
</reference>
<evidence type="ECO:0000256" key="5">
    <source>
        <dbReference type="ARBA" id="ARBA00022692"/>
    </source>
</evidence>
<protein>
    <submittedName>
        <fullName evidence="16">Neur_chan_LBD domain-containing protein</fullName>
    </submittedName>
</protein>
<keyword evidence="4" id="KW-1003">Cell membrane</keyword>
<evidence type="ECO:0000256" key="11">
    <source>
        <dbReference type="RuleBase" id="RU000687"/>
    </source>
</evidence>
<feature type="domain" description="Neurotransmitter-gated ion-channel transmembrane" evidence="13">
    <location>
        <begin position="224"/>
        <end position="309"/>
    </location>
</feature>
<dbReference type="Pfam" id="PF02932">
    <property type="entry name" value="Neur_chan_memb"/>
    <property type="match status" value="1"/>
</dbReference>
<dbReference type="InterPro" id="IPR036719">
    <property type="entry name" value="Neuro-gated_channel_TM_sf"/>
</dbReference>
<reference evidence="14 15" key="2">
    <citation type="submission" date="2018-10" db="EMBL/GenBank/DDBJ databases">
        <authorList>
            <consortium name="Pathogen Informatics"/>
        </authorList>
    </citation>
    <scope>NUCLEOTIDE SEQUENCE [LARGE SCALE GENOMIC DNA]</scope>
</reference>
<dbReference type="InterPro" id="IPR006202">
    <property type="entry name" value="Neur_chan_lig-bd"/>
</dbReference>
<evidence type="ECO:0000256" key="7">
    <source>
        <dbReference type="ARBA" id="ARBA00022989"/>
    </source>
</evidence>
<evidence type="ECO:0000256" key="4">
    <source>
        <dbReference type="ARBA" id="ARBA00022475"/>
    </source>
</evidence>
<dbReference type="Gene3D" id="2.70.170.10">
    <property type="entry name" value="Neurotransmitter-gated ion-channel ligand-binding domain"/>
    <property type="match status" value="1"/>
</dbReference>
<name>A0A158QBB0_ENTVE</name>
<keyword evidence="15" id="KW-1185">Reference proteome</keyword>
<evidence type="ECO:0000313" key="14">
    <source>
        <dbReference type="EMBL" id="VDD93621.1"/>
    </source>
</evidence>
<evidence type="ECO:0000256" key="8">
    <source>
        <dbReference type="ARBA" id="ARBA00023065"/>
    </source>
</evidence>
<evidence type="ECO:0000256" key="2">
    <source>
        <dbReference type="ARBA" id="ARBA00004236"/>
    </source>
</evidence>
<evidence type="ECO:0000313" key="16">
    <source>
        <dbReference type="WBParaSite" id="EVEC_0000892001-mRNA-1"/>
    </source>
</evidence>
<organism evidence="16">
    <name type="scientific">Enterobius vermicularis</name>
    <name type="common">Human pinworm</name>
    <dbReference type="NCBI Taxonomy" id="51028"/>
    <lineage>
        <taxon>Eukaryota</taxon>
        <taxon>Metazoa</taxon>
        <taxon>Ecdysozoa</taxon>
        <taxon>Nematoda</taxon>
        <taxon>Chromadorea</taxon>
        <taxon>Rhabditida</taxon>
        <taxon>Spirurina</taxon>
        <taxon>Oxyuridomorpha</taxon>
        <taxon>Oxyuroidea</taxon>
        <taxon>Oxyuridae</taxon>
        <taxon>Enterobius</taxon>
    </lineage>
</organism>
<feature type="transmembrane region" description="Helical" evidence="11">
    <location>
        <begin position="307"/>
        <end position="324"/>
    </location>
</feature>
<dbReference type="SUPFAM" id="SSF90112">
    <property type="entry name" value="Neurotransmitter-gated ion-channel transmembrane pore"/>
    <property type="match status" value="1"/>
</dbReference>
<dbReference type="Proteomes" id="UP000274131">
    <property type="component" value="Unassembled WGS sequence"/>
</dbReference>
<dbReference type="PRINTS" id="PR00252">
    <property type="entry name" value="NRIONCHANNEL"/>
</dbReference>
<dbReference type="OrthoDB" id="8890589at2759"/>
<keyword evidence="3 11" id="KW-0813">Transport</keyword>
<comment type="subcellular location">
    <subcellularLocation>
        <location evidence="2">Cell membrane</location>
    </subcellularLocation>
    <subcellularLocation>
        <location evidence="1">Membrane</location>
        <topology evidence="1">Multi-pass membrane protein</topology>
    </subcellularLocation>
</comment>
<keyword evidence="7 11" id="KW-1133">Transmembrane helix</keyword>
<feature type="transmembrane region" description="Helical" evidence="11">
    <location>
        <begin position="216"/>
        <end position="238"/>
    </location>
</feature>
<dbReference type="EMBL" id="UXUI01009392">
    <property type="protein sequence ID" value="VDD93621.1"/>
    <property type="molecule type" value="Genomic_DNA"/>
</dbReference>
<gene>
    <name evidence="14" type="ORF">EVEC_LOCUS8372</name>
</gene>
<keyword evidence="10 11" id="KW-0407">Ion channel</keyword>
<feature type="domain" description="Neurotransmitter-gated ion-channel ligand-binding" evidence="12">
    <location>
        <begin position="27"/>
        <end position="213"/>
    </location>
</feature>
<dbReference type="GO" id="GO:0004888">
    <property type="term" value="F:transmembrane signaling receptor activity"/>
    <property type="evidence" value="ECO:0007669"/>
    <property type="project" value="InterPro"/>
</dbReference>
<keyword evidence="6" id="KW-0732">Signal</keyword>
<dbReference type="FunFam" id="1.20.58.390:FF:000076">
    <property type="entry name" value="Glutamate-gated chloride channel, putative"/>
    <property type="match status" value="1"/>
</dbReference>
<dbReference type="Gene3D" id="1.20.58.390">
    <property type="entry name" value="Neurotransmitter-gated ion-channel transmembrane domain"/>
    <property type="match status" value="1"/>
</dbReference>
<dbReference type="PRINTS" id="PR00253">
    <property type="entry name" value="GABAARECEPTR"/>
</dbReference>
<dbReference type="InterPro" id="IPR006028">
    <property type="entry name" value="GABAA/Glycine_rcpt"/>
</dbReference>
<dbReference type="GO" id="GO:0005230">
    <property type="term" value="F:extracellular ligand-gated monoatomic ion channel activity"/>
    <property type="evidence" value="ECO:0007669"/>
    <property type="project" value="InterPro"/>
</dbReference>
<dbReference type="SUPFAM" id="SSF63712">
    <property type="entry name" value="Nicotinic receptor ligand binding domain-like"/>
    <property type="match status" value="1"/>
</dbReference>